<protein>
    <submittedName>
        <fullName evidence="1">(salmon louse) hypothetical protein</fullName>
    </submittedName>
</protein>
<proteinExistence type="predicted"/>
<dbReference type="EMBL" id="HG994588">
    <property type="protein sequence ID" value="CAF3045169.1"/>
    <property type="molecule type" value="Genomic_DNA"/>
</dbReference>
<evidence type="ECO:0000313" key="1">
    <source>
        <dbReference type="EMBL" id="CAF3045169.1"/>
    </source>
</evidence>
<keyword evidence="2" id="KW-1185">Reference proteome</keyword>
<evidence type="ECO:0000313" key="2">
    <source>
        <dbReference type="Proteomes" id="UP000675881"/>
    </source>
</evidence>
<gene>
    <name evidence="1" type="ORF">LSAA_14625</name>
</gene>
<sequence>MEQLRISKDVIKNYIQGKPATLEIFLSDTAHTHAIFGKDSLGTSISFLFLLELLKLGSSNTSNHNMKAIIQISILSTLILGVFGGFDNICKNTMTTCTRDEFRCMDPEYYFQCSKACGCKGPCLDPNAECLGNSLICLNDPNRNACPRSCGVCEGCNNLVHDDICEINAYRCNAYNVKYLCAKTCGKCSETCRNKMASDDVCDRFHRFGYSSRSSNYSSIMTDVCYGTCSSGCRIIP</sequence>
<reference evidence="1" key="1">
    <citation type="submission" date="2021-02" db="EMBL/GenBank/DDBJ databases">
        <authorList>
            <person name="Bekaert M."/>
        </authorList>
    </citation>
    <scope>NUCLEOTIDE SEQUENCE</scope>
    <source>
        <strain evidence="1">IoA-00</strain>
    </source>
</reference>
<name>A0A7R8HEB4_LEPSM</name>
<organism evidence="1 2">
    <name type="scientific">Lepeophtheirus salmonis</name>
    <name type="common">Salmon louse</name>
    <name type="synonym">Caligus salmonis</name>
    <dbReference type="NCBI Taxonomy" id="72036"/>
    <lineage>
        <taxon>Eukaryota</taxon>
        <taxon>Metazoa</taxon>
        <taxon>Ecdysozoa</taxon>
        <taxon>Arthropoda</taxon>
        <taxon>Crustacea</taxon>
        <taxon>Multicrustacea</taxon>
        <taxon>Hexanauplia</taxon>
        <taxon>Copepoda</taxon>
        <taxon>Siphonostomatoida</taxon>
        <taxon>Caligidae</taxon>
        <taxon>Lepeophtheirus</taxon>
    </lineage>
</organism>
<dbReference type="Proteomes" id="UP000675881">
    <property type="component" value="Chromosome 9"/>
</dbReference>
<accession>A0A7R8HEB4</accession>
<dbReference type="AlphaFoldDB" id="A0A7R8HEB4"/>